<reference evidence="1" key="1">
    <citation type="journal article" date="2015" name="Nature">
        <title>Complex archaea that bridge the gap between prokaryotes and eukaryotes.</title>
        <authorList>
            <person name="Spang A."/>
            <person name="Saw J.H."/>
            <person name="Jorgensen S.L."/>
            <person name="Zaremba-Niedzwiedzka K."/>
            <person name="Martijn J."/>
            <person name="Lind A.E."/>
            <person name="van Eijk R."/>
            <person name="Schleper C."/>
            <person name="Guy L."/>
            <person name="Ettema T.J."/>
        </authorList>
    </citation>
    <scope>NUCLEOTIDE SEQUENCE</scope>
</reference>
<gene>
    <name evidence="1" type="ORF">LCGC14_0671730</name>
</gene>
<protein>
    <submittedName>
        <fullName evidence="1">Uncharacterized protein</fullName>
    </submittedName>
</protein>
<organism evidence="1">
    <name type="scientific">marine sediment metagenome</name>
    <dbReference type="NCBI Taxonomy" id="412755"/>
    <lineage>
        <taxon>unclassified sequences</taxon>
        <taxon>metagenomes</taxon>
        <taxon>ecological metagenomes</taxon>
    </lineage>
</organism>
<dbReference type="AlphaFoldDB" id="A0A0F9RB25"/>
<dbReference type="EMBL" id="LAZR01001323">
    <property type="protein sequence ID" value="KKN46577.1"/>
    <property type="molecule type" value="Genomic_DNA"/>
</dbReference>
<proteinExistence type="predicted"/>
<evidence type="ECO:0000313" key="1">
    <source>
        <dbReference type="EMBL" id="KKN46577.1"/>
    </source>
</evidence>
<sequence length="181" mass="21091">MELEKLKKLHNITCEMLGAILSGKKVLRIIGLDKVEGWSKFLSTISLETEPELWGKKENMDKGEYGYVIIEKDKLLAKIKENRDKHRDIFKKALSGWEGRVVKELQRAVKDALSGKEFRTYFSLPQPVDHTPEYDAIIEQIEWTEDKTIDLDIGKFNQLIRDDWGWIKDFLDNASSYMVKV</sequence>
<accession>A0A0F9RB25</accession>
<name>A0A0F9RB25_9ZZZZ</name>
<comment type="caution">
    <text evidence="1">The sequence shown here is derived from an EMBL/GenBank/DDBJ whole genome shotgun (WGS) entry which is preliminary data.</text>
</comment>